<dbReference type="Proteomes" id="UP000034845">
    <property type="component" value="Unassembled WGS sequence"/>
</dbReference>
<organism evidence="1 2">
    <name type="scientific">Yanofskybacteria sp. (strain GW2011_GWA1_39_13)</name>
    <dbReference type="NCBI Taxonomy" id="1619019"/>
    <lineage>
        <taxon>Bacteria</taxon>
        <taxon>Candidatus Yanofskyibacteriota</taxon>
    </lineage>
</organism>
<reference evidence="1 2" key="1">
    <citation type="journal article" date="2015" name="Nature">
        <title>rRNA introns, odd ribosomes, and small enigmatic genomes across a large radiation of phyla.</title>
        <authorList>
            <person name="Brown C.T."/>
            <person name="Hug L.A."/>
            <person name="Thomas B.C."/>
            <person name="Sharon I."/>
            <person name="Castelle C.J."/>
            <person name="Singh A."/>
            <person name="Wilkins M.J."/>
            <person name="Williams K.H."/>
            <person name="Banfield J.F."/>
        </authorList>
    </citation>
    <scope>NUCLEOTIDE SEQUENCE [LARGE SCALE GENOMIC DNA]</scope>
    <source>
        <strain evidence="2">GW2011_GWA1_39_13</strain>
    </source>
</reference>
<evidence type="ECO:0000313" key="1">
    <source>
        <dbReference type="EMBL" id="KKR02322.1"/>
    </source>
</evidence>
<dbReference type="AlphaFoldDB" id="A0A0G0QKV9"/>
<accession>A0A0G0QKV9</accession>
<name>A0A0G0QKV9_YANXG</name>
<dbReference type="EMBL" id="LBWF01000004">
    <property type="protein sequence ID" value="KKR02322.1"/>
    <property type="molecule type" value="Genomic_DNA"/>
</dbReference>
<gene>
    <name evidence="1" type="ORF">UT29_C0004G0015</name>
</gene>
<evidence type="ECO:0000313" key="2">
    <source>
        <dbReference type="Proteomes" id="UP000034845"/>
    </source>
</evidence>
<comment type="caution">
    <text evidence="1">The sequence shown here is derived from an EMBL/GenBank/DDBJ whole genome shotgun (WGS) entry which is preliminary data.</text>
</comment>
<proteinExistence type="predicted"/>
<sequence length="115" mass="13321">MGQYKLYVFEIMLSDGTTREAVADTSMCGDVEDLHWKDPKTRVVIPQTTVLGWRETYNCDAARQDIDEYFKRPISIVARDHLGDAFTRHMTPEFCYDCKEYFDKKSKPPVSEITG</sequence>
<protein>
    <submittedName>
        <fullName evidence="1">Uncharacterized protein</fullName>
    </submittedName>
</protein>